<evidence type="ECO:0000313" key="2">
    <source>
        <dbReference type="Proteomes" id="UP000636800"/>
    </source>
</evidence>
<dbReference type="AlphaFoldDB" id="A0A835QLY9"/>
<keyword evidence="2" id="KW-1185">Reference proteome</keyword>
<protein>
    <submittedName>
        <fullName evidence="1">Uncharacterized protein</fullName>
    </submittedName>
</protein>
<proteinExistence type="predicted"/>
<organism evidence="1 2">
    <name type="scientific">Vanilla planifolia</name>
    <name type="common">Vanilla</name>
    <dbReference type="NCBI Taxonomy" id="51239"/>
    <lineage>
        <taxon>Eukaryota</taxon>
        <taxon>Viridiplantae</taxon>
        <taxon>Streptophyta</taxon>
        <taxon>Embryophyta</taxon>
        <taxon>Tracheophyta</taxon>
        <taxon>Spermatophyta</taxon>
        <taxon>Magnoliopsida</taxon>
        <taxon>Liliopsida</taxon>
        <taxon>Asparagales</taxon>
        <taxon>Orchidaceae</taxon>
        <taxon>Vanilloideae</taxon>
        <taxon>Vanilleae</taxon>
        <taxon>Vanilla</taxon>
    </lineage>
</organism>
<accession>A0A835QLY9</accession>
<dbReference type="EMBL" id="JADCNL010000006">
    <property type="protein sequence ID" value="KAG0475806.1"/>
    <property type="molecule type" value="Genomic_DNA"/>
</dbReference>
<comment type="caution">
    <text evidence="1">The sequence shown here is derived from an EMBL/GenBank/DDBJ whole genome shotgun (WGS) entry which is preliminary data.</text>
</comment>
<evidence type="ECO:0000313" key="1">
    <source>
        <dbReference type="EMBL" id="KAG0475806.1"/>
    </source>
</evidence>
<gene>
    <name evidence="1" type="ORF">HPP92_012647</name>
</gene>
<dbReference type="OrthoDB" id="6500128at2759"/>
<sequence length="361" mass="39972">MALISANTSVILPKFIVYDLKAKHIIARSKCLPVSAISVSSSSSLATAAPSQNEQIADSLCGWGAFAKRVSGEWNGFGADFTAEGNPVELPESVVPEDFREWEVQVYDWQTQCPTLASESTVPLLFYKLIKLFPTVGCEADAAVPYIIDKRIAGGTENNALALGYHPSGRYIGVWPVNGFEGKMMWELEHCIVNPKNWEERVRVVQVVSFGEGMMSLEKISVFSEEWYGPFNDGEMLGGCSLKETGVAMTSTVEISEVLGPWKGSESFAVARFESDDKVPIHQFLKDYLKKLIRDQVGLITLPKGLWSSLKMTANGEKWVEVGWLIGCGHAITSRCVFHDDGRLKKMEIAEEFRLLDDKSN</sequence>
<reference evidence="1 2" key="1">
    <citation type="journal article" date="2020" name="Nat. Food">
        <title>A phased Vanilla planifolia genome enables genetic improvement of flavour and production.</title>
        <authorList>
            <person name="Hasing T."/>
            <person name="Tang H."/>
            <person name="Brym M."/>
            <person name="Khazi F."/>
            <person name="Huang T."/>
            <person name="Chambers A.H."/>
        </authorList>
    </citation>
    <scope>NUCLEOTIDE SEQUENCE [LARGE SCALE GENOMIC DNA]</scope>
    <source>
        <tissue evidence="1">Leaf</tissue>
    </source>
</reference>
<dbReference type="Proteomes" id="UP000636800">
    <property type="component" value="Chromosome 6"/>
</dbReference>
<name>A0A835QLY9_VANPL</name>